<dbReference type="GO" id="GO:0005737">
    <property type="term" value="C:cytoplasm"/>
    <property type="evidence" value="ECO:0007669"/>
    <property type="project" value="TreeGrafter"/>
</dbReference>
<dbReference type="Gene3D" id="3.40.50.2000">
    <property type="entry name" value="Glycogen Phosphorylase B"/>
    <property type="match status" value="1"/>
</dbReference>
<dbReference type="AlphaFoldDB" id="A0A380MYQ4"/>
<name>A0A380MYQ4_9GAMM</name>
<evidence type="ECO:0000313" key="4">
    <source>
        <dbReference type="Proteomes" id="UP000254601"/>
    </source>
</evidence>
<dbReference type="RefSeq" id="WP_072576753.1">
    <property type="nucleotide sequence ID" value="NZ_LWHB01000095.1"/>
</dbReference>
<dbReference type="GO" id="GO:0005980">
    <property type="term" value="P:glycogen catabolic process"/>
    <property type="evidence" value="ECO:0007669"/>
    <property type="project" value="TreeGrafter"/>
</dbReference>
<dbReference type="PANTHER" id="PTHR11468:SF3">
    <property type="entry name" value="GLYCOGEN PHOSPHORYLASE, LIVER FORM"/>
    <property type="match status" value="1"/>
</dbReference>
<dbReference type="EMBL" id="UHIC01000001">
    <property type="protein sequence ID" value="SUO97156.1"/>
    <property type="molecule type" value="Genomic_DNA"/>
</dbReference>
<dbReference type="PANTHER" id="PTHR11468">
    <property type="entry name" value="GLYCOGEN PHOSPHORYLASE"/>
    <property type="match status" value="1"/>
</dbReference>
<protein>
    <recommendedName>
        <fullName evidence="2">Glycogen phosphorylase</fullName>
    </recommendedName>
</protein>
<evidence type="ECO:0000313" key="3">
    <source>
        <dbReference type="EMBL" id="SUO97156.1"/>
    </source>
</evidence>
<accession>A0A380MYQ4</accession>
<dbReference type="Proteomes" id="UP000254601">
    <property type="component" value="Unassembled WGS sequence"/>
</dbReference>
<dbReference type="InterPro" id="IPR000811">
    <property type="entry name" value="Glyco_trans_35"/>
</dbReference>
<reference evidence="3 4" key="1">
    <citation type="submission" date="2018-06" db="EMBL/GenBank/DDBJ databases">
        <authorList>
            <consortium name="Pathogen Informatics"/>
            <person name="Doyle S."/>
        </authorList>
    </citation>
    <scope>NUCLEOTIDE SEQUENCE [LARGE SCALE GENOMIC DNA]</scope>
    <source>
        <strain evidence="3 4">NCTC13337</strain>
    </source>
</reference>
<dbReference type="GO" id="GO:0030170">
    <property type="term" value="F:pyridoxal phosphate binding"/>
    <property type="evidence" value="ECO:0007669"/>
    <property type="project" value="TreeGrafter"/>
</dbReference>
<evidence type="ECO:0000256" key="1">
    <source>
        <dbReference type="ARBA" id="ARBA00006047"/>
    </source>
</evidence>
<proteinExistence type="inferred from homology"/>
<sequence length="126" mass="14561">MVEQLSQNYNYRIPEASVESVKKAIVYKLIFILGIDPENATPRHWLNAAIFAARDLVTESWLRTRRSHVEHGKCLVYYLSMEFLMGRAFMNSLINEGVYDVFKTDFTELGIDLDSVINEEEDPGVR</sequence>
<evidence type="ECO:0000256" key="2">
    <source>
        <dbReference type="ARBA" id="ARBA00071937"/>
    </source>
</evidence>
<organism evidence="3 4">
    <name type="scientific">Suttonella ornithocola</name>
    <dbReference type="NCBI Taxonomy" id="279832"/>
    <lineage>
        <taxon>Bacteria</taxon>
        <taxon>Pseudomonadati</taxon>
        <taxon>Pseudomonadota</taxon>
        <taxon>Gammaproteobacteria</taxon>
        <taxon>Cardiobacteriales</taxon>
        <taxon>Cardiobacteriaceae</taxon>
        <taxon>Suttonella</taxon>
    </lineage>
</organism>
<gene>
    <name evidence="3" type="ORF">NCTC13337_02211</name>
</gene>
<comment type="similarity">
    <text evidence="1">Belongs to the glycogen phosphorylase family.</text>
</comment>
<dbReference type="GO" id="GO:0008184">
    <property type="term" value="F:glycogen phosphorylase activity"/>
    <property type="evidence" value="ECO:0007669"/>
    <property type="project" value="InterPro"/>
</dbReference>
<dbReference type="SUPFAM" id="SSF53756">
    <property type="entry name" value="UDP-Glycosyltransferase/glycogen phosphorylase"/>
    <property type="match status" value="1"/>
</dbReference>
<keyword evidence="4" id="KW-1185">Reference proteome</keyword>